<comment type="similarity">
    <text evidence="2">Belongs to the RmuC family.</text>
</comment>
<keyword evidence="4" id="KW-0233">DNA recombination</keyword>
<evidence type="ECO:0000256" key="2">
    <source>
        <dbReference type="ARBA" id="ARBA00009840"/>
    </source>
</evidence>
<comment type="function">
    <text evidence="1">Involved in DNA recombination.</text>
</comment>
<protein>
    <submittedName>
        <fullName evidence="6">DNA recombination protein RmuC</fullName>
    </submittedName>
</protein>
<gene>
    <name evidence="6" type="primary">rmuC</name>
    <name evidence="6" type="ORF">CODIS_14660</name>
</gene>
<dbReference type="PANTHER" id="PTHR30563:SF0">
    <property type="entry name" value="DNA RECOMBINATION PROTEIN RMUC"/>
    <property type="match status" value="1"/>
</dbReference>
<name>A0A7Z0VNQ3_9GAMM</name>
<sequence length="529" mass="60691">MGYSSVMEWFTQASTLLQVLLILGFVCLILLGWVLYWLARLLDTQQREQRARIHHQQSLLESLHAQERHYTREQSELRDLMTERIARGTLAQQRLLHGMQQALMDRSDRLYQGMERRYGEMQQHLPDGTGRLRIELLEQFEGLKKAVTEGLGEGRLQQQEKLGELRESLAQSLVRHREAFGERQLESMRQQHETLQSGMGEVRKQVAEALTQHADNLGKKVQGLTESTDNRLKEISGQVEKRLNEGFEKTTETFNQVLTHLTRIDEAQKKITELSTNVVSLQEVLADKRSRGAFGEVQLSALVRNVMPESGFALQHTLSNGRRADCVLFLPDPTGNVVIDAKFPLESYQRMLDDQLAETERVQAQRQFRNDIKKHMEDIASRYIIPGETSDGAVMFIPAEAVFAEIHAHFPDLVEEAFRKRVWLVSPTTMMAILTTARAVLKDAATREQVHIIQEHLRALSKDFGRFQNRMDNLARHIGQAHQDVSDVNISARKITNRFEKIEKVELEEEQSPDLPVFRKAALSDSEDD</sequence>
<keyword evidence="5" id="KW-0812">Transmembrane</keyword>
<proteinExistence type="inferred from homology"/>
<comment type="caution">
    <text evidence="6">The sequence shown here is derived from an EMBL/GenBank/DDBJ whole genome shotgun (WGS) entry which is preliminary data.</text>
</comment>
<evidence type="ECO:0000313" key="6">
    <source>
        <dbReference type="EMBL" id="ODJ88459.1"/>
    </source>
</evidence>
<evidence type="ECO:0000256" key="5">
    <source>
        <dbReference type="SAM" id="Phobius"/>
    </source>
</evidence>
<reference evidence="6 7" key="1">
    <citation type="submission" date="2016-06" db="EMBL/GenBank/DDBJ databases">
        <title>Genome sequence of endosymbiont of Candidatus Endolucinida thiodiazotropha.</title>
        <authorList>
            <person name="Poehlein A."/>
            <person name="Koenig S."/>
            <person name="Heiden S.E."/>
            <person name="Thuermer A."/>
            <person name="Voget S."/>
            <person name="Daniel R."/>
            <person name="Markert S."/>
            <person name="Gros O."/>
            <person name="Schweder T."/>
        </authorList>
    </citation>
    <scope>NUCLEOTIDE SEQUENCE [LARGE SCALE GENOMIC DNA]</scope>
    <source>
        <strain evidence="6 7">COS</strain>
    </source>
</reference>
<organism evidence="6 7">
    <name type="scientific">Candidatus Thiodiazotropha endolucinida</name>
    <dbReference type="NCBI Taxonomy" id="1655433"/>
    <lineage>
        <taxon>Bacteria</taxon>
        <taxon>Pseudomonadati</taxon>
        <taxon>Pseudomonadota</taxon>
        <taxon>Gammaproteobacteria</taxon>
        <taxon>Chromatiales</taxon>
        <taxon>Sedimenticolaceae</taxon>
        <taxon>Candidatus Thiodiazotropha</taxon>
    </lineage>
</organism>
<dbReference type="InterPro" id="IPR003798">
    <property type="entry name" value="DNA_recombination_RmuC"/>
</dbReference>
<dbReference type="RefSeq" id="WP_235615150.1">
    <property type="nucleotide sequence ID" value="NZ_MARB01000006.1"/>
</dbReference>
<dbReference type="Gene3D" id="1.20.5.1230">
    <property type="entry name" value="Apolipoprotein A-I"/>
    <property type="match status" value="1"/>
</dbReference>
<evidence type="ECO:0000256" key="3">
    <source>
        <dbReference type="ARBA" id="ARBA00023054"/>
    </source>
</evidence>
<dbReference type="PANTHER" id="PTHR30563">
    <property type="entry name" value="DNA RECOMBINATION PROTEIN RMUC"/>
    <property type="match status" value="1"/>
</dbReference>
<feature type="transmembrane region" description="Helical" evidence="5">
    <location>
        <begin position="16"/>
        <end position="39"/>
    </location>
</feature>
<evidence type="ECO:0000256" key="4">
    <source>
        <dbReference type="ARBA" id="ARBA00023172"/>
    </source>
</evidence>
<dbReference type="AlphaFoldDB" id="A0A7Z0VNQ3"/>
<dbReference type="Proteomes" id="UP000094769">
    <property type="component" value="Unassembled WGS sequence"/>
</dbReference>
<keyword evidence="5" id="KW-0472">Membrane</keyword>
<accession>A0A7Z0VNQ3</accession>
<dbReference type="Gene3D" id="1.20.1260.80">
    <property type="match status" value="1"/>
</dbReference>
<dbReference type="Pfam" id="PF02646">
    <property type="entry name" value="RmuC"/>
    <property type="match status" value="1"/>
</dbReference>
<dbReference type="EMBL" id="MARB01000006">
    <property type="protein sequence ID" value="ODJ88459.1"/>
    <property type="molecule type" value="Genomic_DNA"/>
</dbReference>
<dbReference type="SUPFAM" id="SSF58113">
    <property type="entry name" value="Apolipoprotein A-I"/>
    <property type="match status" value="1"/>
</dbReference>
<keyword evidence="5" id="KW-1133">Transmembrane helix</keyword>
<dbReference type="GO" id="GO:0006310">
    <property type="term" value="P:DNA recombination"/>
    <property type="evidence" value="ECO:0007669"/>
    <property type="project" value="UniProtKB-KW"/>
</dbReference>
<evidence type="ECO:0000256" key="1">
    <source>
        <dbReference type="ARBA" id="ARBA00003416"/>
    </source>
</evidence>
<keyword evidence="3" id="KW-0175">Coiled coil</keyword>
<evidence type="ECO:0000313" key="7">
    <source>
        <dbReference type="Proteomes" id="UP000094769"/>
    </source>
</evidence>
<keyword evidence="7" id="KW-1185">Reference proteome</keyword>